<reference evidence="2" key="1">
    <citation type="submission" date="2023-08" db="EMBL/GenBank/DDBJ databases">
        <authorList>
            <person name="Chen Y."/>
            <person name="Shah S."/>
            <person name="Dougan E. K."/>
            <person name="Thang M."/>
            <person name="Chan C."/>
        </authorList>
    </citation>
    <scope>NUCLEOTIDE SEQUENCE</scope>
</reference>
<name>A0AA36MZI7_9DINO</name>
<dbReference type="AlphaFoldDB" id="A0AA36MZI7"/>
<feature type="transmembrane region" description="Helical" evidence="1">
    <location>
        <begin position="21"/>
        <end position="42"/>
    </location>
</feature>
<comment type="caution">
    <text evidence="2">The sequence shown here is derived from an EMBL/GenBank/DDBJ whole genome shotgun (WGS) entry which is preliminary data.</text>
</comment>
<evidence type="ECO:0000256" key="1">
    <source>
        <dbReference type="SAM" id="Phobius"/>
    </source>
</evidence>
<keyword evidence="3" id="KW-1185">Reference proteome</keyword>
<accession>A0AA36MZI7</accession>
<dbReference type="Proteomes" id="UP001178507">
    <property type="component" value="Unassembled WGS sequence"/>
</dbReference>
<evidence type="ECO:0000313" key="3">
    <source>
        <dbReference type="Proteomes" id="UP001178507"/>
    </source>
</evidence>
<evidence type="ECO:0000313" key="2">
    <source>
        <dbReference type="EMBL" id="CAJ1386414.1"/>
    </source>
</evidence>
<keyword evidence="1" id="KW-1133">Transmembrane helix</keyword>
<proteinExistence type="predicted"/>
<sequence length="361" mass="40193">MGILPPFYTARYVEIHSSTLSCLWLLGGAGVVLWTLLVSLLGHHSYVERHAPTVDVAFWQDASVDGTWWPQLTTPSEYCGMSFAARYGGDMTWGSHSINCTRPEDELSQVFYASSNEVKVALSIAEGSNPQYNTSQVSLYEGMEKSSLTFEVSFSTVRETVSHVPFCQAFGVATSEFPEGVPIPSRYEDLVPDAIYGPGYLTLSVEDVVRAAGRALEDEGSEKAPLRLAGLEIVARVEVRNYVPYRWPLSAWNPLGLRRAEDLECSVRFRVLRDQFTPIQWFYEGKAPVALQHGLRLAVVGTGSVGYFSLAQLATQILLSFTAFGLAQTCLDYGWYYVHRQSTTIATRAFDRLDLQRPKVD</sequence>
<keyword evidence="1" id="KW-0812">Transmembrane</keyword>
<dbReference type="EMBL" id="CAUJNA010001366">
    <property type="protein sequence ID" value="CAJ1386414.1"/>
    <property type="molecule type" value="Genomic_DNA"/>
</dbReference>
<protein>
    <submittedName>
        <fullName evidence="2">Uncharacterized protein</fullName>
    </submittedName>
</protein>
<keyword evidence="1" id="KW-0472">Membrane</keyword>
<organism evidence="2 3">
    <name type="scientific">Effrenium voratum</name>
    <dbReference type="NCBI Taxonomy" id="2562239"/>
    <lineage>
        <taxon>Eukaryota</taxon>
        <taxon>Sar</taxon>
        <taxon>Alveolata</taxon>
        <taxon>Dinophyceae</taxon>
        <taxon>Suessiales</taxon>
        <taxon>Symbiodiniaceae</taxon>
        <taxon>Effrenium</taxon>
    </lineage>
</organism>
<gene>
    <name evidence="2" type="ORF">EVOR1521_LOCUS12772</name>
</gene>